<keyword evidence="2 4" id="KW-0378">Hydrolase</keyword>
<dbReference type="Gene3D" id="3.40.720.10">
    <property type="entry name" value="Alkaline Phosphatase, subunit A"/>
    <property type="match status" value="1"/>
</dbReference>
<sequence length="457" mass="51238">MPASPNILFVMDDQHRHDFLGLDTPTVSTPHIDRLARQGTRFTHCCVNAPVCAPSRISLASGLHPWRMGAVDNSSYLPLRIPTYYQRLRDHGYKVASAGKLDLAKPAGYNGRHGTRACNYQWGFTDPCEIEGKMHAGRSDTPQGPYGFMLREKGQFDAFVNDYQSRHDRGWIKDASHDSVLTEELHSDTYVGERANRWLQDAPQDAPWHMFVSFVGPHDPFDPPTSWAERYRTADMPEPITSDAVDKPAWVQHRRLDMSPEEILQTRRQYAANISLIDHWVGKMLNTLAQRGMLDNTIVIFASDHGEMLGDHGLYTKSVAYEASLRVPLILSGPGIPAGETRDTLAELSDINPTICELAGVPYLGSEANSLDAKSLMPTVRDSGTPHRDNAMAQLRGFASLRTDTHKLILNWNSQTELYDLVEDPGECHNIADQEPNLVNHLRGQLQSRSLEGGWHR</sequence>
<dbReference type="GO" id="GO:0046872">
    <property type="term" value="F:metal ion binding"/>
    <property type="evidence" value="ECO:0007669"/>
    <property type="project" value="UniProtKB-KW"/>
</dbReference>
<proteinExistence type="predicted"/>
<dbReference type="InterPro" id="IPR017850">
    <property type="entry name" value="Alkaline_phosphatase_core_sf"/>
</dbReference>
<evidence type="ECO:0000256" key="2">
    <source>
        <dbReference type="ARBA" id="ARBA00022801"/>
    </source>
</evidence>
<reference evidence="4" key="1">
    <citation type="submission" date="2019-09" db="EMBL/GenBank/DDBJ databases">
        <title>Characterisation of the sponge microbiome using genome-centric metagenomics.</title>
        <authorList>
            <person name="Engelberts J.P."/>
            <person name="Robbins S.J."/>
            <person name="De Goeij J.M."/>
            <person name="Aranda M."/>
            <person name="Bell S.C."/>
            <person name="Webster N.S."/>
        </authorList>
    </citation>
    <scope>NUCLEOTIDE SEQUENCE</scope>
    <source>
        <strain evidence="4">SB0662_bin_9</strain>
    </source>
</reference>
<evidence type="ECO:0000256" key="1">
    <source>
        <dbReference type="ARBA" id="ARBA00022723"/>
    </source>
</evidence>
<dbReference type="Pfam" id="PF00884">
    <property type="entry name" value="Sulfatase"/>
    <property type="match status" value="1"/>
</dbReference>
<dbReference type="SUPFAM" id="SSF53649">
    <property type="entry name" value="Alkaline phosphatase-like"/>
    <property type="match status" value="1"/>
</dbReference>
<keyword evidence="4" id="KW-0808">Transferase</keyword>
<dbReference type="InterPro" id="IPR000917">
    <property type="entry name" value="Sulfatase_N"/>
</dbReference>
<name>A0A6B1DY66_9CHLR</name>
<dbReference type="GO" id="GO:0008484">
    <property type="term" value="F:sulfuric ester hydrolase activity"/>
    <property type="evidence" value="ECO:0007669"/>
    <property type="project" value="TreeGrafter"/>
</dbReference>
<dbReference type="GO" id="GO:0005737">
    <property type="term" value="C:cytoplasm"/>
    <property type="evidence" value="ECO:0007669"/>
    <property type="project" value="TreeGrafter"/>
</dbReference>
<evidence type="ECO:0000259" key="3">
    <source>
        <dbReference type="Pfam" id="PF00884"/>
    </source>
</evidence>
<evidence type="ECO:0000313" key="4">
    <source>
        <dbReference type="EMBL" id="MYD92016.1"/>
    </source>
</evidence>
<dbReference type="AlphaFoldDB" id="A0A6B1DY66"/>
<organism evidence="4">
    <name type="scientific">Caldilineaceae bacterium SB0662_bin_9</name>
    <dbReference type="NCBI Taxonomy" id="2605258"/>
    <lineage>
        <taxon>Bacteria</taxon>
        <taxon>Bacillati</taxon>
        <taxon>Chloroflexota</taxon>
        <taxon>Caldilineae</taxon>
        <taxon>Caldilineales</taxon>
        <taxon>Caldilineaceae</taxon>
    </lineage>
</organism>
<dbReference type="EMBL" id="VXPY01000122">
    <property type="protein sequence ID" value="MYD92016.1"/>
    <property type="molecule type" value="Genomic_DNA"/>
</dbReference>
<dbReference type="PANTHER" id="PTHR45953">
    <property type="entry name" value="IDURONATE 2-SULFATASE"/>
    <property type="match status" value="1"/>
</dbReference>
<keyword evidence="1" id="KW-0479">Metal-binding</keyword>
<dbReference type="GO" id="GO:0016740">
    <property type="term" value="F:transferase activity"/>
    <property type="evidence" value="ECO:0007669"/>
    <property type="project" value="UniProtKB-KW"/>
</dbReference>
<gene>
    <name evidence="4" type="ORF">F4Y08_17085</name>
</gene>
<comment type="caution">
    <text evidence="4">The sequence shown here is derived from an EMBL/GenBank/DDBJ whole genome shotgun (WGS) entry which is preliminary data.</text>
</comment>
<accession>A0A6B1DY66</accession>
<dbReference type="PANTHER" id="PTHR45953:SF1">
    <property type="entry name" value="IDURONATE 2-SULFATASE"/>
    <property type="match status" value="1"/>
</dbReference>
<protein>
    <submittedName>
        <fullName evidence="4">Sulfatase-like hydrolase/transferase</fullName>
    </submittedName>
</protein>
<feature type="domain" description="Sulfatase N-terminal" evidence="3">
    <location>
        <begin position="5"/>
        <end position="361"/>
    </location>
</feature>